<name>A0ABU8U6W6_9ACTN</name>
<reference evidence="2 3" key="1">
    <citation type="submission" date="2024-03" db="EMBL/GenBank/DDBJ databases">
        <title>Novel Streptomyces species of biotechnological and ecological value are a feature of Machair soil.</title>
        <authorList>
            <person name="Prole J.R."/>
            <person name="Goodfellow M."/>
            <person name="Allenby N."/>
            <person name="Ward A.C."/>
        </authorList>
    </citation>
    <scope>NUCLEOTIDE SEQUENCE [LARGE SCALE GENOMIC DNA]</scope>
    <source>
        <strain evidence="2 3">MS1.HAVA.3</strain>
    </source>
</reference>
<organism evidence="2 3">
    <name type="scientific">Streptomyces caledonius</name>
    <dbReference type="NCBI Taxonomy" id="3134107"/>
    <lineage>
        <taxon>Bacteria</taxon>
        <taxon>Bacillati</taxon>
        <taxon>Actinomycetota</taxon>
        <taxon>Actinomycetes</taxon>
        <taxon>Kitasatosporales</taxon>
        <taxon>Streptomycetaceae</taxon>
        <taxon>Streptomyces</taxon>
    </lineage>
</organism>
<comment type="caution">
    <text evidence="2">The sequence shown here is derived from an EMBL/GenBank/DDBJ whole genome shotgun (WGS) entry which is preliminary data.</text>
</comment>
<keyword evidence="3" id="KW-1185">Reference proteome</keyword>
<evidence type="ECO:0000313" key="2">
    <source>
        <dbReference type="EMBL" id="MEJ8643620.1"/>
    </source>
</evidence>
<dbReference type="SUPFAM" id="SSF56112">
    <property type="entry name" value="Protein kinase-like (PK-like)"/>
    <property type="match status" value="1"/>
</dbReference>
<feature type="region of interest" description="Disordered" evidence="1">
    <location>
        <begin position="76"/>
        <end position="102"/>
    </location>
</feature>
<sequence>MIATATDLDGRPLLLKAWVDPARYRHEVDALRLWAGGPTADVLEAADDLAVAALELVGGGPGERIGRRVRRRWSPLPFRDSTPSGGAETDRTTSPARHLPRRGSLPRIRRREHALDTGAWRPLVDATLPALTDLEEDPSRVTVLHADLYRENVPFDWLAHPRLIDPLPMVGDPAFDWAFWTVYYDLARGTGERLTTASRISRIPIPGLAPWCRLLALDGLLFYLETDDPRAPQMAGVLSDLSASTPRSGT</sequence>
<proteinExistence type="predicted"/>
<gene>
    <name evidence="2" type="ORF">WKI68_24065</name>
</gene>
<dbReference type="EMBL" id="JBBKAM010000002">
    <property type="protein sequence ID" value="MEJ8643620.1"/>
    <property type="molecule type" value="Genomic_DNA"/>
</dbReference>
<protein>
    <submittedName>
        <fullName evidence="2">Phosphotransferase</fullName>
    </submittedName>
</protein>
<accession>A0ABU8U6W6</accession>
<dbReference type="Proteomes" id="UP001382904">
    <property type="component" value="Unassembled WGS sequence"/>
</dbReference>
<dbReference type="InterPro" id="IPR011009">
    <property type="entry name" value="Kinase-like_dom_sf"/>
</dbReference>
<dbReference type="Gene3D" id="1.10.510.10">
    <property type="entry name" value="Transferase(Phosphotransferase) domain 1"/>
    <property type="match status" value="1"/>
</dbReference>
<evidence type="ECO:0000256" key="1">
    <source>
        <dbReference type="SAM" id="MobiDB-lite"/>
    </source>
</evidence>
<evidence type="ECO:0000313" key="3">
    <source>
        <dbReference type="Proteomes" id="UP001382904"/>
    </source>
</evidence>